<dbReference type="EnsemblPlants" id="Pp3c7_7580V3.2">
    <property type="protein sequence ID" value="Pp3c7_7580V3.2"/>
    <property type="gene ID" value="Pp3c7_7580"/>
</dbReference>
<sequence length="216" mass="25252">MEQLTALDNQQAFWKVYHRNPLTCAVDFVKPQLMRCVISHPSERESLGLRITRCRKGVVLLNKEHATSVMKKTRTSLASTSFQQPSKKSGPIPGTRSHAYPSTILQKEGEQHQQYLEDLALYIFKAYQYPSYVKSFWLRRLLLQLFHYQFTFDSATPLQVKYLRLILRGILMMKSWVSSYGWKSRYWPWLSLSYLCFELFAAGWEQYVGSQVGSAF</sequence>
<dbReference type="EMBL" id="ABEU02000007">
    <property type="status" value="NOT_ANNOTATED_CDS"/>
    <property type="molecule type" value="Genomic_DNA"/>
</dbReference>
<feature type="compositionally biased region" description="Polar residues" evidence="1">
    <location>
        <begin position="75"/>
        <end position="87"/>
    </location>
</feature>
<reference evidence="2 3" key="1">
    <citation type="journal article" date="2008" name="Science">
        <title>The Physcomitrella genome reveals evolutionary insights into the conquest of land by plants.</title>
        <authorList>
            <person name="Rensing S."/>
            <person name="Lang D."/>
            <person name="Zimmer A."/>
            <person name="Terry A."/>
            <person name="Salamov A."/>
            <person name="Shapiro H."/>
            <person name="Nishiyama T."/>
            <person name="Perroud P.-F."/>
            <person name="Lindquist E."/>
            <person name="Kamisugi Y."/>
            <person name="Tanahashi T."/>
            <person name="Sakakibara K."/>
            <person name="Fujita T."/>
            <person name="Oishi K."/>
            <person name="Shin-I T."/>
            <person name="Kuroki Y."/>
            <person name="Toyoda A."/>
            <person name="Suzuki Y."/>
            <person name="Hashimoto A."/>
            <person name="Yamaguchi K."/>
            <person name="Sugano A."/>
            <person name="Kohara Y."/>
            <person name="Fujiyama A."/>
            <person name="Anterola A."/>
            <person name="Aoki S."/>
            <person name="Ashton N."/>
            <person name="Barbazuk W.B."/>
            <person name="Barker E."/>
            <person name="Bennetzen J."/>
            <person name="Bezanilla M."/>
            <person name="Blankenship R."/>
            <person name="Cho S.H."/>
            <person name="Dutcher S."/>
            <person name="Estelle M."/>
            <person name="Fawcett J.A."/>
            <person name="Gundlach H."/>
            <person name="Hanada K."/>
            <person name="Heyl A."/>
            <person name="Hicks K.A."/>
            <person name="Hugh J."/>
            <person name="Lohr M."/>
            <person name="Mayer K."/>
            <person name="Melkozernov A."/>
            <person name="Murata T."/>
            <person name="Nelson D."/>
            <person name="Pils B."/>
            <person name="Prigge M."/>
            <person name="Reiss B."/>
            <person name="Renner T."/>
            <person name="Rombauts S."/>
            <person name="Rushton P."/>
            <person name="Sanderfoot A."/>
            <person name="Schween G."/>
            <person name="Shiu S.-H."/>
            <person name="Stueber K."/>
            <person name="Theodoulou F.L."/>
            <person name="Tu H."/>
            <person name="Van de Peer Y."/>
            <person name="Verrier P.J."/>
            <person name="Waters E."/>
            <person name="Wood A."/>
            <person name="Yang L."/>
            <person name="Cove D."/>
            <person name="Cuming A."/>
            <person name="Hasebe M."/>
            <person name="Lucas S."/>
            <person name="Mishler D.B."/>
            <person name="Reski R."/>
            <person name="Grigoriev I."/>
            <person name="Quatrano R.S."/>
            <person name="Boore J.L."/>
        </authorList>
    </citation>
    <scope>NUCLEOTIDE SEQUENCE [LARGE SCALE GENOMIC DNA]</scope>
    <source>
        <strain evidence="2 3">cv. Gransden 2004</strain>
    </source>
</reference>
<feature type="region of interest" description="Disordered" evidence="1">
    <location>
        <begin position="72"/>
        <end position="95"/>
    </location>
</feature>
<evidence type="ECO:0000313" key="3">
    <source>
        <dbReference type="Proteomes" id="UP000006727"/>
    </source>
</evidence>
<evidence type="ECO:0000256" key="1">
    <source>
        <dbReference type="SAM" id="MobiDB-lite"/>
    </source>
</evidence>
<name>A0A7I4E9V8_PHYPA</name>
<protein>
    <submittedName>
        <fullName evidence="2">Uncharacterized protein</fullName>
    </submittedName>
</protein>
<dbReference type="Gramene" id="Pp3c7_7580V3.2">
    <property type="protein sequence ID" value="Pp3c7_7580V3.2"/>
    <property type="gene ID" value="Pp3c7_7580"/>
</dbReference>
<dbReference type="Proteomes" id="UP000006727">
    <property type="component" value="Chromosome 7"/>
</dbReference>
<reference evidence="2" key="3">
    <citation type="submission" date="2020-12" db="UniProtKB">
        <authorList>
            <consortium name="EnsemblPlants"/>
        </authorList>
    </citation>
    <scope>IDENTIFICATION</scope>
</reference>
<reference evidence="2 3" key="2">
    <citation type="journal article" date="2018" name="Plant J.">
        <title>The Physcomitrella patens chromosome-scale assembly reveals moss genome structure and evolution.</title>
        <authorList>
            <person name="Lang D."/>
            <person name="Ullrich K.K."/>
            <person name="Murat F."/>
            <person name="Fuchs J."/>
            <person name="Jenkins J."/>
            <person name="Haas F.B."/>
            <person name="Piednoel M."/>
            <person name="Gundlach H."/>
            <person name="Van Bel M."/>
            <person name="Meyberg R."/>
            <person name="Vives C."/>
            <person name="Morata J."/>
            <person name="Symeonidi A."/>
            <person name="Hiss M."/>
            <person name="Muchero W."/>
            <person name="Kamisugi Y."/>
            <person name="Saleh O."/>
            <person name="Blanc G."/>
            <person name="Decker E.L."/>
            <person name="van Gessel N."/>
            <person name="Grimwood J."/>
            <person name="Hayes R.D."/>
            <person name="Graham S.W."/>
            <person name="Gunter L.E."/>
            <person name="McDaniel S.F."/>
            <person name="Hoernstein S.N.W."/>
            <person name="Larsson A."/>
            <person name="Li F.W."/>
            <person name="Perroud P.F."/>
            <person name="Phillips J."/>
            <person name="Ranjan P."/>
            <person name="Rokshar D.S."/>
            <person name="Rothfels C.J."/>
            <person name="Schneider L."/>
            <person name="Shu S."/>
            <person name="Stevenson D.W."/>
            <person name="Thummler F."/>
            <person name="Tillich M."/>
            <person name="Villarreal Aguilar J.C."/>
            <person name="Widiez T."/>
            <person name="Wong G.K."/>
            <person name="Wymore A."/>
            <person name="Zhang Y."/>
            <person name="Zimmer A.D."/>
            <person name="Quatrano R.S."/>
            <person name="Mayer K.F.X."/>
            <person name="Goodstein D."/>
            <person name="Casacuberta J.M."/>
            <person name="Vandepoele K."/>
            <person name="Reski R."/>
            <person name="Cuming A.C."/>
            <person name="Tuskan G.A."/>
            <person name="Maumus F."/>
            <person name="Salse J."/>
            <person name="Schmutz J."/>
            <person name="Rensing S.A."/>
        </authorList>
    </citation>
    <scope>NUCLEOTIDE SEQUENCE [LARGE SCALE GENOMIC DNA]</scope>
    <source>
        <strain evidence="2 3">cv. Gransden 2004</strain>
    </source>
</reference>
<accession>A0A7I4E9V8</accession>
<dbReference type="InParanoid" id="A0A7I4E9V8"/>
<evidence type="ECO:0000313" key="2">
    <source>
        <dbReference type="EnsemblPlants" id="Pp3c7_7580V3.2"/>
    </source>
</evidence>
<dbReference type="AlphaFoldDB" id="A0A7I4E9V8"/>
<keyword evidence="3" id="KW-1185">Reference proteome</keyword>
<organism evidence="2 3">
    <name type="scientific">Physcomitrium patens</name>
    <name type="common">Spreading-leaved earth moss</name>
    <name type="synonym">Physcomitrella patens</name>
    <dbReference type="NCBI Taxonomy" id="3218"/>
    <lineage>
        <taxon>Eukaryota</taxon>
        <taxon>Viridiplantae</taxon>
        <taxon>Streptophyta</taxon>
        <taxon>Embryophyta</taxon>
        <taxon>Bryophyta</taxon>
        <taxon>Bryophytina</taxon>
        <taxon>Bryopsida</taxon>
        <taxon>Funariidae</taxon>
        <taxon>Funariales</taxon>
        <taxon>Funariaceae</taxon>
        <taxon>Physcomitrium</taxon>
    </lineage>
</organism>
<proteinExistence type="predicted"/>